<dbReference type="PANTHER" id="PTHR13847:SF286">
    <property type="entry name" value="D-AMINO ACID DEHYDROGENASE"/>
    <property type="match status" value="1"/>
</dbReference>
<name>A0A317KZL3_9BACI</name>
<dbReference type="OrthoDB" id="9805337at2"/>
<evidence type="ECO:0000256" key="4">
    <source>
        <dbReference type="ARBA" id="ARBA00023002"/>
    </source>
</evidence>
<protein>
    <submittedName>
        <fullName evidence="6">FAD-dependent oxidoreductase</fullName>
    </submittedName>
</protein>
<sequence>MANVIVIGGGIVGLSVAYYLAKENVEVTLVDADHTGQATTAAAGIICPWVSQRRNKKWYQLAKNSASFYPTLIDELKNQGISTTGYKQTGALVIRKEEKTLQKIYEMTQQRLVDAPEIGEVTRLNVAETKQRFPLLDEKYQSIYVSGAARVNGGKLRKSLLEACMNHGVKIITGEASLVKTANHANIKVNDTLIEADQIVLANGSWFSTIVESLGLNGLIRPQKAQIVSLKWKEDDTGDWPVIMPRGTHYIVPFEHGQIAAGTTHEDDVGWDTHVTPIGLQKIFSDLREVAPALLSSALVKVNVGFRPVAPDFLPVFGRLPGYERIYAANGLGSSGLTTGPFIGRELAKMILRKDGILDAKDYPIHSIIKSSE</sequence>
<dbReference type="SUPFAM" id="SSF51905">
    <property type="entry name" value="FAD/NAD(P)-binding domain"/>
    <property type="match status" value="1"/>
</dbReference>
<dbReference type="GO" id="GO:0005737">
    <property type="term" value="C:cytoplasm"/>
    <property type="evidence" value="ECO:0007669"/>
    <property type="project" value="TreeGrafter"/>
</dbReference>
<gene>
    <name evidence="6" type="ORF">DLJ74_12915</name>
</gene>
<keyword evidence="3" id="KW-0285">Flavoprotein</keyword>
<proteinExistence type="inferred from homology"/>
<dbReference type="RefSeq" id="WP_109984786.1">
    <property type="nucleotide sequence ID" value="NZ_QGTD01000011.1"/>
</dbReference>
<evidence type="ECO:0000259" key="5">
    <source>
        <dbReference type="Pfam" id="PF01266"/>
    </source>
</evidence>
<comment type="caution">
    <text evidence="6">The sequence shown here is derived from an EMBL/GenBank/DDBJ whole genome shotgun (WGS) entry which is preliminary data.</text>
</comment>
<dbReference type="PANTHER" id="PTHR13847">
    <property type="entry name" value="SARCOSINE DEHYDROGENASE-RELATED"/>
    <property type="match status" value="1"/>
</dbReference>
<dbReference type="Gene3D" id="3.50.50.60">
    <property type="entry name" value="FAD/NAD(P)-binding domain"/>
    <property type="match status" value="1"/>
</dbReference>
<dbReference type="AlphaFoldDB" id="A0A317KZL3"/>
<dbReference type="GO" id="GO:0016491">
    <property type="term" value="F:oxidoreductase activity"/>
    <property type="evidence" value="ECO:0007669"/>
    <property type="project" value="UniProtKB-KW"/>
</dbReference>
<evidence type="ECO:0000256" key="2">
    <source>
        <dbReference type="ARBA" id="ARBA00009410"/>
    </source>
</evidence>
<dbReference type="EMBL" id="QGTD01000011">
    <property type="protein sequence ID" value="PWU67998.1"/>
    <property type="molecule type" value="Genomic_DNA"/>
</dbReference>
<evidence type="ECO:0000313" key="7">
    <source>
        <dbReference type="Proteomes" id="UP000245624"/>
    </source>
</evidence>
<evidence type="ECO:0000256" key="1">
    <source>
        <dbReference type="ARBA" id="ARBA00001974"/>
    </source>
</evidence>
<keyword evidence="4" id="KW-0560">Oxidoreductase</keyword>
<dbReference type="Pfam" id="PF01266">
    <property type="entry name" value="DAO"/>
    <property type="match status" value="1"/>
</dbReference>
<keyword evidence="7" id="KW-1185">Reference proteome</keyword>
<comment type="similarity">
    <text evidence="2">Belongs to the DadA oxidoreductase family.</text>
</comment>
<dbReference type="InterPro" id="IPR036188">
    <property type="entry name" value="FAD/NAD-bd_sf"/>
</dbReference>
<accession>A0A317KZL3</accession>
<reference evidence="6 7" key="1">
    <citation type="submission" date="2018-05" db="EMBL/GenBank/DDBJ databases">
        <title>Genomic analysis of Gracilibacillus dipsosauri DD1 reveals novel features of a salt-tolerant amylase.</title>
        <authorList>
            <person name="Deutch C.E."/>
            <person name="Yang S."/>
        </authorList>
    </citation>
    <scope>NUCLEOTIDE SEQUENCE [LARGE SCALE GENOMIC DNA]</scope>
    <source>
        <strain evidence="6 7">DD1</strain>
    </source>
</reference>
<dbReference type="SUPFAM" id="SSF54373">
    <property type="entry name" value="FAD-linked reductases, C-terminal domain"/>
    <property type="match status" value="1"/>
</dbReference>
<dbReference type="Gene3D" id="3.30.9.10">
    <property type="entry name" value="D-Amino Acid Oxidase, subunit A, domain 2"/>
    <property type="match status" value="1"/>
</dbReference>
<dbReference type="Proteomes" id="UP000245624">
    <property type="component" value="Unassembled WGS sequence"/>
</dbReference>
<evidence type="ECO:0000313" key="6">
    <source>
        <dbReference type="EMBL" id="PWU67998.1"/>
    </source>
</evidence>
<evidence type="ECO:0000256" key="3">
    <source>
        <dbReference type="ARBA" id="ARBA00022630"/>
    </source>
</evidence>
<feature type="domain" description="FAD dependent oxidoreductase" evidence="5">
    <location>
        <begin position="4"/>
        <end position="350"/>
    </location>
</feature>
<organism evidence="6 7">
    <name type="scientific">Gracilibacillus dipsosauri</name>
    <dbReference type="NCBI Taxonomy" id="178340"/>
    <lineage>
        <taxon>Bacteria</taxon>
        <taxon>Bacillati</taxon>
        <taxon>Bacillota</taxon>
        <taxon>Bacilli</taxon>
        <taxon>Bacillales</taxon>
        <taxon>Bacillaceae</taxon>
        <taxon>Gracilibacillus</taxon>
    </lineage>
</organism>
<comment type="cofactor">
    <cofactor evidence="1">
        <name>FAD</name>
        <dbReference type="ChEBI" id="CHEBI:57692"/>
    </cofactor>
</comment>
<dbReference type="InterPro" id="IPR006076">
    <property type="entry name" value="FAD-dep_OxRdtase"/>
</dbReference>